<evidence type="ECO:0000256" key="8">
    <source>
        <dbReference type="ARBA" id="ARBA00049348"/>
    </source>
</evidence>
<dbReference type="Pfam" id="PF01035">
    <property type="entry name" value="DNA_binding_1"/>
    <property type="match status" value="1"/>
</dbReference>
<keyword evidence="5" id="KW-0808">Transferase</keyword>
<evidence type="ECO:0000313" key="11">
    <source>
        <dbReference type="Proteomes" id="UP001149140"/>
    </source>
</evidence>
<dbReference type="SUPFAM" id="SSF46767">
    <property type="entry name" value="Methylated DNA-protein cysteine methyltransferase, C-terminal domain"/>
    <property type="match status" value="1"/>
</dbReference>
<evidence type="ECO:0000259" key="9">
    <source>
        <dbReference type="Pfam" id="PF01035"/>
    </source>
</evidence>
<dbReference type="EMBL" id="JAPDOD010000013">
    <property type="protein sequence ID" value="MDA0161610.1"/>
    <property type="molecule type" value="Genomic_DNA"/>
</dbReference>
<comment type="caution">
    <text evidence="10">The sequence shown here is derived from an EMBL/GenBank/DDBJ whole genome shotgun (WGS) entry which is preliminary data.</text>
</comment>
<dbReference type="PROSITE" id="PS00374">
    <property type="entry name" value="MGMT"/>
    <property type="match status" value="1"/>
</dbReference>
<proteinExistence type="inferred from homology"/>
<gene>
    <name evidence="10" type="ORF">OM076_15135</name>
</gene>
<dbReference type="GO" id="GO:0006281">
    <property type="term" value="P:DNA repair"/>
    <property type="evidence" value="ECO:0007669"/>
    <property type="project" value="UniProtKB-KW"/>
</dbReference>
<dbReference type="Gene3D" id="1.10.10.10">
    <property type="entry name" value="Winged helix-like DNA-binding domain superfamily/Winged helix DNA-binding domain"/>
    <property type="match status" value="1"/>
</dbReference>
<dbReference type="FunFam" id="1.10.10.10:FF:000214">
    <property type="entry name" value="Methylated-DNA--protein-cysteine methyltransferase"/>
    <property type="match status" value="1"/>
</dbReference>
<comment type="catalytic activity">
    <reaction evidence="8">
        <text>a 6-O-methyl-2'-deoxyguanosine in DNA + L-cysteinyl-[protein] = S-methyl-L-cysteinyl-[protein] + a 2'-deoxyguanosine in DNA</text>
        <dbReference type="Rhea" id="RHEA:24000"/>
        <dbReference type="Rhea" id="RHEA-COMP:10131"/>
        <dbReference type="Rhea" id="RHEA-COMP:10132"/>
        <dbReference type="Rhea" id="RHEA-COMP:11367"/>
        <dbReference type="Rhea" id="RHEA-COMP:11368"/>
        <dbReference type="ChEBI" id="CHEBI:29950"/>
        <dbReference type="ChEBI" id="CHEBI:82612"/>
        <dbReference type="ChEBI" id="CHEBI:85445"/>
        <dbReference type="ChEBI" id="CHEBI:85448"/>
        <dbReference type="EC" id="2.1.1.63"/>
    </reaction>
</comment>
<dbReference type="InterPro" id="IPR001497">
    <property type="entry name" value="MethylDNA_cys_MeTrfase_AS"/>
</dbReference>
<keyword evidence="11" id="KW-1185">Reference proteome</keyword>
<dbReference type="InterPro" id="IPR036217">
    <property type="entry name" value="MethylDNA_cys_MeTrfase_DNAb"/>
</dbReference>
<name>A0A9X3S039_9ACTN</name>
<dbReference type="PANTHER" id="PTHR10815:SF5">
    <property type="entry name" value="METHYLATED-DNA--PROTEIN-CYSTEINE METHYLTRANSFERASE"/>
    <property type="match status" value="1"/>
</dbReference>
<evidence type="ECO:0000256" key="5">
    <source>
        <dbReference type="ARBA" id="ARBA00022679"/>
    </source>
</evidence>
<protein>
    <recommendedName>
        <fullName evidence="3">methylated-DNA--[protein]-cysteine S-methyltransferase</fullName>
        <ecNumber evidence="3">2.1.1.63</ecNumber>
    </recommendedName>
</protein>
<dbReference type="InterPro" id="IPR036388">
    <property type="entry name" value="WH-like_DNA-bd_sf"/>
</dbReference>
<evidence type="ECO:0000256" key="6">
    <source>
        <dbReference type="ARBA" id="ARBA00022763"/>
    </source>
</evidence>
<dbReference type="AlphaFoldDB" id="A0A9X3S039"/>
<keyword evidence="6" id="KW-0227">DNA damage</keyword>
<comment type="similarity">
    <text evidence="2">Belongs to the MGMT family.</text>
</comment>
<dbReference type="EC" id="2.1.1.63" evidence="3"/>
<evidence type="ECO:0000256" key="7">
    <source>
        <dbReference type="ARBA" id="ARBA00023204"/>
    </source>
</evidence>
<keyword evidence="7" id="KW-0234">DNA repair</keyword>
<accession>A0A9X3S039</accession>
<dbReference type="RefSeq" id="WP_270040827.1">
    <property type="nucleotide sequence ID" value="NZ_JAPDOD010000013.1"/>
</dbReference>
<reference evidence="10" key="1">
    <citation type="submission" date="2022-10" db="EMBL/GenBank/DDBJ databases">
        <title>The WGS of Solirubrobacter ginsenosidimutans DSM 21036.</title>
        <authorList>
            <person name="Jiang Z."/>
        </authorList>
    </citation>
    <scope>NUCLEOTIDE SEQUENCE</scope>
    <source>
        <strain evidence="10">DSM 21036</strain>
    </source>
</reference>
<evidence type="ECO:0000256" key="3">
    <source>
        <dbReference type="ARBA" id="ARBA00011918"/>
    </source>
</evidence>
<organism evidence="10 11">
    <name type="scientific">Solirubrobacter ginsenosidimutans</name>
    <dbReference type="NCBI Taxonomy" id="490573"/>
    <lineage>
        <taxon>Bacteria</taxon>
        <taxon>Bacillati</taxon>
        <taxon>Actinomycetota</taxon>
        <taxon>Thermoleophilia</taxon>
        <taxon>Solirubrobacterales</taxon>
        <taxon>Solirubrobacteraceae</taxon>
        <taxon>Solirubrobacter</taxon>
    </lineage>
</organism>
<evidence type="ECO:0000256" key="4">
    <source>
        <dbReference type="ARBA" id="ARBA00022603"/>
    </source>
</evidence>
<dbReference type="GO" id="GO:0003908">
    <property type="term" value="F:methylated-DNA-[protein]-cysteine S-methyltransferase activity"/>
    <property type="evidence" value="ECO:0007669"/>
    <property type="project" value="UniProtKB-EC"/>
</dbReference>
<dbReference type="NCBIfam" id="TIGR00589">
    <property type="entry name" value="ogt"/>
    <property type="match status" value="1"/>
</dbReference>
<sequence length="168" mass="17115">MFVFETALGRCGVRWSEAGITEVVMPGSRGLATASLGDPAALPEAVRAGVAGIVALLAGERCDLCDIALDETGLDEFRRSVYAATRAVGPGATATYGEIARAIGAPTAARGVGAALGSNPFPIIVPCHRVLAADGALHGFSAPGGITTKRRMLEIECAPGFTQESLFG</sequence>
<dbReference type="Proteomes" id="UP001149140">
    <property type="component" value="Unassembled WGS sequence"/>
</dbReference>
<keyword evidence="4" id="KW-0489">Methyltransferase</keyword>
<evidence type="ECO:0000313" key="10">
    <source>
        <dbReference type="EMBL" id="MDA0161610.1"/>
    </source>
</evidence>
<evidence type="ECO:0000256" key="1">
    <source>
        <dbReference type="ARBA" id="ARBA00001286"/>
    </source>
</evidence>
<dbReference type="GO" id="GO:0032259">
    <property type="term" value="P:methylation"/>
    <property type="evidence" value="ECO:0007669"/>
    <property type="project" value="UniProtKB-KW"/>
</dbReference>
<dbReference type="PANTHER" id="PTHR10815">
    <property type="entry name" value="METHYLATED-DNA--PROTEIN-CYSTEINE METHYLTRANSFERASE"/>
    <property type="match status" value="1"/>
</dbReference>
<evidence type="ECO:0000256" key="2">
    <source>
        <dbReference type="ARBA" id="ARBA00008711"/>
    </source>
</evidence>
<comment type="catalytic activity">
    <reaction evidence="1">
        <text>a 4-O-methyl-thymidine in DNA + L-cysteinyl-[protein] = a thymidine in DNA + S-methyl-L-cysteinyl-[protein]</text>
        <dbReference type="Rhea" id="RHEA:53428"/>
        <dbReference type="Rhea" id="RHEA-COMP:10131"/>
        <dbReference type="Rhea" id="RHEA-COMP:10132"/>
        <dbReference type="Rhea" id="RHEA-COMP:13555"/>
        <dbReference type="Rhea" id="RHEA-COMP:13556"/>
        <dbReference type="ChEBI" id="CHEBI:29950"/>
        <dbReference type="ChEBI" id="CHEBI:82612"/>
        <dbReference type="ChEBI" id="CHEBI:137386"/>
        <dbReference type="ChEBI" id="CHEBI:137387"/>
        <dbReference type="EC" id="2.1.1.63"/>
    </reaction>
</comment>
<dbReference type="CDD" id="cd06445">
    <property type="entry name" value="ATase"/>
    <property type="match status" value="1"/>
</dbReference>
<feature type="domain" description="Methylated-DNA-[protein]-cysteine S-methyltransferase DNA binding" evidence="9">
    <location>
        <begin position="76"/>
        <end position="156"/>
    </location>
</feature>
<dbReference type="InterPro" id="IPR014048">
    <property type="entry name" value="MethylDNA_cys_MeTrfase_DNA-bd"/>
</dbReference>